<dbReference type="InterPro" id="IPR005819">
    <property type="entry name" value="H1/H5"/>
</dbReference>
<dbReference type="PANTHER" id="PTHR15832">
    <property type="entry name" value="SHC (SRC HOMOLOGY DOMAIN C-TERMINAL) ADAPTOR HOMOLOG"/>
    <property type="match status" value="1"/>
</dbReference>
<evidence type="ECO:0000256" key="1">
    <source>
        <dbReference type="ARBA" id="ARBA00004123"/>
    </source>
</evidence>
<feature type="domain" description="H15" evidence="9">
    <location>
        <begin position="80"/>
        <end position="155"/>
    </location>
</feature>
<dbReference type="AlphaFoldDB" id="A0A3P9IYS0"/>
<proteinExistence type="predicted"/>
<reference evidence="10 11" key="2">
    <citation type="submission" date="2017-04" db="EMBL/GenBank/DDBJ databases">
        <title>CpG methylation of centromeres and impact of large insertions on vertebrate speciation.</title>
        <authorList>
            <person name="Ichikawa K."/>
            <person name="Yoshimura J."/>
            <person name="Morishita S."/>
        </authorList>
    </citation>
    <scope>NUCLEOTIDE SEQUENCE</scope>
    <source>
        <strain evidence="10 11">HSOK</strain>
    </source>
</reference>
<feature type="compositionally biased region" description="Basic and acidic residues" evidence="8">
    <location>
        <begin position="394"/>
        <end position="407"/>
    </location>
</feature>
<dbReference type="InterPro" id="IPR036390">
    <property type="entry name" value="WH_DNA-bd_sf"/>
</dbReference>
<evidence type="ECO:0000259" key="9">
    <source>
        <dbReference type="PROSITE" id="PS51504"/>
    </source>
</evidence>
<evidence type="ECO:0000256" key="5">
    <source>
        <dbReference type="ARBA" id="ARBA00022737"/>
    </source>
</evidence>
<dbReference type="PANTHER" id="PTHR15832:SF1">
    <property type="entry name" value="HETEROCHROMATIN PROTEIN 1-BINDING PROTEIN 3"/>
    <property type="match status" value="1"/>
</dbReference>
<evidence type="ECO:0000256" key="6">
    <source>
        <dbReference type="ARBA" id="ARBA00023125"/>
    </source>
</evidence>
<evidence type="ECO:0000256" key="7">
    <source>
        <dbReference type="ARBA" id="ARBA00023242"/>
    </source>
</evidence>
<keyword evidence="6" id="KW-0238">DNA-binding</keyword>
<evidence type="ECO:0000256" key="8">
    <source>
        <dbReference type="SAM" id="MobiDB-lite"/>
    </source>
</evidence>
<evidence type="ECO:0000313" key="10">
    <source>
        <dbReference type="Ensembl" id="ENSORLP00015025220.1"/>
    </source>
</evidence>
<dbReference type="GO" id="GO:0005634">
    <property type="term" value="C:nucleus"/>
    <property type="evidence" value="ECO:0007669"/>
    <property type="project" value="UniProtKB-SubCell"/>
</dbReference>
<keyword evidence="5" id="KW-0677">Repeat</keyword>
<dbReference type="PRINTS" id="PR00624">
    <property type="entry name" value="HISTONEH5"/>
</dbReference>
<evidence type="ECO:0000256" key="4">
    <source>
        <dbReference type="ARBA" id="ARBA00022454"/>
    </source>
</evidence>
<dbReference type="GO" id="GO:0030527">
    <property type="term" value="F:structural constituent of chromatin"/>
    <property type="evidence" value="ECO:0007669"/>
    <property type="project" value="InterPro"/>
</dbReference>
<dbReference type="GO" id="GO:0006334">
    <property type="term" value="P:nucleosome assembly"/>
    <property type="evidence" value="ECO:0007669"/>
    <property type="project" value="InterPro"/>
</dbReference>
<evidence type="ECO:0000313" key="11">
    <source>
        <dbReference type="Proteomes" id="UP000265200"/>
    </source>
</evidence>
<keyword evidence="7" id="KW-0539">Nucleus</keyword>
<accession>A0A3P9IYS0</accession>
<dbReference type="GO" id="GO:0000786">
    <property type="term" value="C:nucleosome"/>
    <property type="evidence" value="ECO:0007669"/>
    <property type="project" value="InterPro"/>
</dbReference>
<dbReference type="Ensembl" id="ENSORLT00015005930.1">
    <property type="protein sequence ID" value="ENSORLP00015025220.1"/>
    <property type="gene ID" value="ENSORLG00015006591.1"/>
</dbReference>
<reference key="1">
    <citation type="journal article" date="2007" name="Nature">
        <title>The medaka draft genome and insights into vertebrate genome evolution.</title>
        <authorList>
            <person name="Kasahara M."/>
            <person name="Naruse K."/>
            <person name="Sasaki S."/>
            <person name="Nakatani Y."/>
            <person name="Qu W."/>
            <person name="Ahsan B."/>
            <person name="Yamada T."/>
            <person name="Nagayasu Y."/>
            <person name="Doi K."/>
            <person name="Kasai Y."/>
            <person name="Jindo T."/>
            <person name="Kobayashi D."/>
            <person name="Shimada A."/>
            <person name="Toyoda A."/>
            <person name="Kuroki Y."/>
            <person name="Fujiyama A."/>
            <person name="Sasaki T."/>
            <person name="Shimizu A."/>
            <person name="Asakawa S."/>
            <person name="Shimizu N."/>
            <person name="Hashimoto S."/>
            <person name="Yang J."/>
            <person name="Lee Y."/>
            <person name="Matsushima K."/>
            <person name="Sugano S."/>
            <person name="Sakaizumi M."/>
            <person name="Narita T."/>
            <person name="Ohishi K."/>
            <person name="Haga S."/>
            <person name="Ohta F."/>
            <person name="Nomoto H."/>
            <person name="Nogata K."/>
            <person name="Morishita T."/>
            <person name="Endo T."/>
            <person name="Shin-I T."/>
            <person name="Takeda H."/>
            <person name="Morishita S."/>
            <person name="Kohara Y."/>
        </authorList>
    </citation>
    <scope>NUCLEOTIDE SEQUENCE [LARGE SCALE GENOMIC DNA]</scope>
    <source>
        <strain>Hd-rR</strain>
    </source>
</reference>
<dbReference type="Gene3D" id="1.10.10.10">
    <property type="entry name" value="Winged helix-like DNA-binding domain superfamily/Winged helix DNA-binding domain"/>
    <property type="match status" value="1"/>
</dbReference>
<dbReference type="GO" id="GO:0003677">
    <property type="term" value="F:DNA binding"/>
    <property type="evidence" value="ECO:0007669"/>
    <property type="project" value="UniProtKB-KW"/>
</dbReference>
<evidence type="ECO:0000256" key="2">
    <source>
        <dbReference type="ARBA" id="ARBA00004286"/>
    </source>
</evidence>
<name>A0A3P9IYS0_ORYLA</name>
<dbReference type="Proteomes" id="UP000265200">
    <property type="component" value="Chromosome 5"/>
</dbReference>
<feature type="region of interest" description="Disordered" evidence="8">
    <location>
        <begin position="306"/>
        <end position="464"/>
    </location>
</feature>
<feature type="compositionally biased region" description="Basic residues" evidence="8">
    <location>
        <begin position="310"/>
        <end position="321"/>
    </location>
</feature>
<reference evidence="10" key="3">
    <citation type="submission" date="2025-08" db="UniProtKB">
        <authorList>
            <consortium name="Ensembl"/>
        </authorList>
    </citation>
    <scope>IDENTIFICATION</scope>
    <source>
        <strain evidence="10">HSOK</strain>
    </source>
</reference>
<feature type="region of interest" description="Disordered" evidence="8">
    <location>
        <begin position="1"/>
        <end position="52"/>
    </location>
</feature>
<reference evidence="10" key="4">
    <citation type="submission" date="2025-09" db="UniProtKB">
        <authorList>
            <consortium name="Ensembl"/>
        </authorList>
    </citation>
    <scope>IDENTIFICATION</scope>
    <source>
        <strain evidence="10">HSOK</strain>
    </source>
</reference>
<dbReference type="InterPro" id="IPR005818">
    <property type="entry name" value="Histone_H1/H5_H15"/>
</dbReference>
<feature type="compositionally biased region" description="Basic residues" evidence="8">
    <location>
        <begin position="429"/>
        <end position="438"/>
    </location>
</feature>
<dbReference type="SMART" id="SM00526">
    <property type="entry name" value="H15"/>
    <property type="match status" value="2"/>
</dbReference>
<evidence type="ECO:0000256" key="3">
    <source>
        <dbReference type="ARBA" id="ARBA00019297"/>
    </source>
</evidence>
<feature type="compositionally biased region" description="Acidic residues" evidence="8">
    <location>
        <begin position="1"/>
        <end position="12"/>
    </location>
</feature>
<feature type="compositionally biased region" description="Basic residues" evidence="8">
    <location>
        <begin position="328"/>
        <end position="339"/>
    </location>
</feature>
<dbReference type="InterPro" id="IPR036388">
    <property type="entry name" value="WH-like_DNA-bd_sf"/>
</dbReference>
<dbReference type="Pfam" id="PF00538">
    <property type="entry name" value="Linker_histone"/>
    <property type="match status" value="1"/>
</dbReference>
<feature type="compositionally biased region" description="Basic and acidic residues" evidence="8">
    <location>
        <begin position="23"/>
        <end position="39"/>
    </location>
</feature>
<dbReference type="SUPFAM" id="SSF46785">
    <property type="entry name" value="Winged helix' DNA-binding domain"/>
    <property type="match status" value="1"/>
</dbReference>
<feature type="compositionally biased region" description="Basic and acidic residues" evidence="8">
    <location>
        <begin position="356"/>
        <end position="368"/>
    </location>
</feature>
<keyword evidence="4" id="KW-0158">Chromosome</keyword>
<dbReference type="CDD" id="cd00073">
    <property type="entry name" value="H15"/>
    <property type="match status" value="1"/>
</dbReference>
<protein>
    <recommendedName>
        <fullName evidence="3">Heterochromatin protein 1-binding protein 3</fullName>
    </recommendedName>
</protein>
<sequence length="464" mass="50632">EESPPAEEEEAEASAAPADAEEDQKAADEEPTENGEKVDGGAPDGYKYKKSRTKKVKRTIPLWASVAAHKNVPVTNFAGTQHRMDNILIEALRASSDKSGVSFKSLMKYLLDKHPGMELTKKTFFIKKALKKHLEKGTIKQLKGKGLSGSFVIGKQPAPPKVSPNKLESLGDALPLIITQLCEPKEASYNLIKKYLEQHFPKIPPADLYSLKRGGNKPQPKGSVLEEAITVAITAMNEPKTCSTTLLKSVLVLKRDITCKVLGWMEQITGHGFTGTYRLSFPFYPRYSSVPDACNRLLPVWFASCEPPPKARRPPPAKKARSSGPVKSRGKAFAKKSPAKKAPPPAKKAGRKQPASKKEAAPPKETPVKKAAPSRKPKTPAVKKLSARGSKRPPPKESTPEKDDKTAKSRSRSSRSEESSPEEPAAKKQPAKGKRSQPKKTPPTVKTGAKSSKQPARQSKRGRR</sequence>
<comment type="subcellular location">
    <subcellularLocation>
        <location evidence="2">Chromosome</location>
    </subcellularLocation>
    <subcellularLocation>
        <location evidence="1">Nucleus</location>
    </subcellularLocation>
</comment>
<dbReference type="PROSITE" id="PS51504">
    <property type="entry name" value="H15"/>
    <property type="match status" value="1"/>
</dbReference>
<organism evidence="10 11">
    <name type="scientific">Oryzias latipes</name>
    <name type="common">Japanese rice fish</name>
    <name type="synonym">Japanese killifish</name>
    <dbReference type="NCBI Taxonomy" id="8090"/>
    <lineage>
        <taxon>Eukaryota</taxon>
        <taxon>Metazoa</taxon>
        <taxon>Chordata</taxon>
        <taxon>Craniata</taxon>
        <taxon>Vertebrata</taxon>
        <taxon>Euteleostomi</taxon>
        <taxon>Actinopterygii</taxon>
        <taxon>Neopterygii</taxon>
        <taxon>Teleostei</taxon>
        <taxon>Neoteleostei</taxon>
        <taxon>Acanthomorphata</taxon>
        <taxon>Ovalentaria</taxon>
        <taxon>Atherinomorphae</taxon>
        <taxon>Beloniformes</taxon>
        <taxon>Adrianichthyidae</taxon>
        <taxon>Oryziinae</taxon>
        <taxon>Oryzias</taxon>
    </lineage>
</organism>